<dbReference type="Proteomes" id="UP001159363">
    <property type="component" value="Chromosome 11"/>
</dbReference>
<evidence type="ECO:0000313" key="9">
    <source>
        <dbReference type="Proteomes" id="UP001159363"/>
    </source>
</evidence>
<dbReference type="PANTHER" id="PTHR24222:SF76">
    <property type="entry name" value="MYCOBACTIN IMPORT ATP-BINDING_PERMEASE PROTEIN IRTB"/>
    <property type="match status" value="1"/>
</dbReference>
<proteinExistence type="predicted"/>
<dbReference type="InterPro" id="IPR003593">
    <property type="entry name" value="AAA+_ATPase"/>
</dbReference>
<comment type="caution">
    <text evidence="8">The sequence shown here is derived from an EMBL/GenBank/DDBJ whole genome shotgun (WGS) entry which is preliminary data.</text>
</comment>
<accession>A0ABQ9GHP4</accession>
<keyword evidence="9" id="KW-1185">Reference proteome</keyword>
<evidence type="ECO:0000256" key="4">
    <source>
        <dbReference type="ARBA" id="ARBA00022840"/>
    </source>
</evidence>
<reference evidence="8 9" key="1">
    <citation type="submission" date="2023-02" db="EMBL/GenBank/DDBJ databases">
        <title>LHISI_Scaffold_Assembly.</title>
        <authorList>
            <person name="Stuart O.P."/>
            <person name="Cleave R."/>
            <person name="Magrath M.J.L."/>
            <person name="Mikheyev A.S."/>
        </authorList>
    </citation>
    <scope>NUCLEOTIDE SEQUENCE [LARGE SCALE GENOMIC DNA]</scope>
    <source>
        <strain evidence="8">Daus_M_001</strain>
        <tissue evidence="8">Leg muscle</tissue>
    </source>
</reference>
<dbReference type="EMBL" id="JARBHB010000012">
    <property type="protein sequence ID" value="KAJ8871533.1"/>
    <property type="molecule type" value="Genomic_DNA"/>
</dbReference>
<evidence type="ECO:0000256" key="3">
    <source>
        <dbReference type="ARBA" id="ARBA00022741"/>
    </source>
</evidence>
<name>A0ABQ9GHP4_9NEOP</name>
<evidence type="ECO:0000313" key="8">
    <source>
        <dbReference type="EMBL" id="KAJ8871533.1"/>
    </source>
</evidence>
<keyword evidence="3" id="KW-0547">Nucleotide-binding</keyword>
<dbReference type="InterPro" id="IPR039421">
    <property type="entry name" value="Type_1_exporter"/>
</dbReference>
<evidence type="ECO:0000259" key="7">
    <source>
        <dbReference type="PROSITE" id="PS50893"/>
    </source>
</evidence>
<sequence length="267" mass="28537">MQVLFGVLAGAMNMGLASPHLEAFAVARGSAAAVYAVIERSSAIDSLSDAGDKPFAVDGNVRLSGVHFNYPARPQVKVLQELDLDVKRGETVALVGCSGCGKSTVLQLVQRLYDPQKGTVYIDGTDVKQVNVGWLRSHIGVVGQEPVLFAATISENIRYGRDNASQREIAEAARQANAHEFISKLPQGYDTLVGERGAQLSGGQKQRIAIARALVRNPTILLLDEATSALDMHSEAIGESACRTPLSSQRRSKAAAYGALHTTIPWE</sequence>
<dbReference type="InterPro" id="IPR017871">
    <property type="entry name" value="ABC_transporter-like_CS"/>
</dbReference>
<gene>
    <name evidence="8" type="ORF">PR048_027855</name>
</gene>
<dbReference type="SUPFAM" id="SSF52540">
    <property type="entry name" value="P-loop containing nucleoside triphosphate hydrolases"/>
    <property type="match status" value="1"/>
</dbReference>
<keyword evidence="5" id="KW-1133">Transmembrane helix</keyword>
<keyword evidence="4" id="KW-0067">ATP-binding</keyword>
<dbReference type="InterPro" id="IPR036640">
    <property type="entry name" value="ABC1_TM_sf"/>
</dbReference>
<comment type="subcellular location">
    <subcellularLocation>
        <location evidence="1">Membrane</location>
        <topology evidence="1">Multi-pass membrane protein</topology>
    </subcellularLocation>
</comment>
<dbReference type="PROSITE" id="PS00211">
    <property type="entry name" value="ABC_TRANSPORTER_1"/>
    <property type="match status" value="1"/>
</dbReference>
<dbReference type="Gene3D" id="1.20.1560.10">
    <property type="entry name" value="ABC transporter type 1, transmembrane domain"/>
    <property type="match status" value="1"/>
</dbReference>
<dbReference type="Gene3D" id="3.40.50.300">
    <property type="entry name" value="P-loop containing nucleotide triphosphate hydrolases"/>
    <property type="match status" value="1"/>
</dbReference>
<evidence type="ECO:0000256" key="5">
    <source>
        <dbReference type="ARBA" id="ARBA00022989"/>
    </source>
</evidence>
<evidence type="ECO:0000256" key="6">
    <source>
        <dbReference type="ARBA" id="ARBA00023136"/>
    </source>
</evidence>
<organism evidence="8 9">
    <name type="scientific">Dryococelus australis</name>
    <dbReference type="NCBI Taxonomy" id="614101"/>
    <lineage>
        <taxon>Eukaryota</taxon>
        <taxon>Metazoa</taxon>
        <taxon>Ecdysozoa</taxon>
        <taxon>Arthropoda</taxon>
        <taxon>Hexapoda</taxon>
        <taxon>Insecta</taxon>
        <taxon>Pterygota</taxon>
        <taxon>Neoptera</taxon>
        <taxon>Polyneoptera</taxon>
        <taxon>Phasmatodea</taxon>
        <taxon>Verophasmatodea</taxon>
        <taxon>Anareolatae</taxon>
        <taxon>Phasmatidae</taxon>
        <taxon>Eurycanthinae</taxon>
        <taxon>Dryococelus</taxon>
    </lineage>
</organism>
<dbReference type="PANTHER" id="PTHR24222">
    <property type="entry name" value="ABC TRANSPORTER B FAMILY"/>
    <property type="match status" value="1"/>
</dbReference>
<dbReference type="Pfam" id="PF00005">
    <property type="entry name" value="ABC_tran"/>
    <property type="match status" value="1"/>
</dbReference>
<dbReference type="InterPro" id="IPR003439">
    <property type="entry name" value="ABC_transporter-like_ATP-bd"/>
</dbReference>
<dbReference type="PROSITE" id="PS50893">
    <property type="entry name" value="ABC_TRANSPORTER_2"/>
    <property type="match status" value="1"/>
</dbReference>
<keyword evidence="2" id="KW-0812">Transmembrane</keyword>
<dbReference type="InterPro" id="IPR027417">
    <property type="entry name" value="P-loop_NTPase"/>
</dbReference>
<evidence type="ECO:0000256" key="2">
    <source>
        <dbReference type="ARBA" id="ARBA00022692"/>
    </source>
</evidence>
<dbReference type="SMART" id="SM00382">
    <property type="entry name" value="AAA"/>
    <property type="match status" value="1"/>
</dbReference>
<feature type="domain" description="ABC transporter" evidence="7">
    <location>
        <begin position="61"/>
        <end position="262"/>
    </location>
</feature>
<protein>
    <recommendedName>
        <fullName evidence="7">ABC transporter domain-containing protein</fullName>
    </recommendedName>
</protein>
<evidence type="ECO:0000256" key="1">
    <source>
        <dbReference type="ARBA" id="ARBA00004141"/>
    </source>
</evidence>
<keyword evidence="6" id="KW-0472">Membrane</keyword>